<name>A0A9J6BBP7_POLVA</name>
<evidence type="ECO:0000313" key="2">
    <source>
        <dbReference type="Proteomes" id="UP001107558"/>
    </source>
</evidence>
<gene>
    <name evidence="1" type="ORF">PVAND_015121</name>
</gene>
<protein>
    <submittedName>
        <fullName evidence="1">Uncharacterized protein</fullName>
    </submittedName>
</protein>
<dbReference type="AlphaFoldDB" id="A0A9J6BBP7"/>
<comment type="caution">
    <text evidence="1">The sequence shown here is derived from an EMBL/GenBank/DDBJ whole genome shotgun (WGS) entry which is preliminary data.</text>
</comment>
<evidence type="ECO:0000313" key="1">
    <source>
        <dbReference type="EMBL" id="KAG5667122.1"/>
    </source>
</evidence>
<accession>A0A9J6BBP7</accession>
<dbReference type="Proteomes" id="UP001107558">
    <property type="component" value="Chromosome 4"/>
</dbReference>
<organism evidence="1 2">
    <name type="scientific">Polypedilum vanderplanki</name>
    <name type="common">Sleeping chironomid midge</name>
    <dbReference type="NCBI Taxonomy" id="319348"/>
    <lineage>
        <taxon>Eukaryota</taxon>
        <taxon>Metazoa</taxon>
        <taxon>Ecdysozoa</taxon>
        <taxon>Arthropoda</taxon>
        <taxon>Hexapoda</taxon>
        <taxon>Insecta</taxon>
        <taxon>Pterygota</taxon>
        <taxon>Neoptera</taxon>
        <taxon>Endopterygota</taxon>
        <taxon>Diptera</taxon>
        <taxon>Nematocera</taxon>
        <taxon>Chironomoidea</taxon>
        <taxon>Chironomidae</taxon>
        <taxon>Chironominae</taxon>
        <taxon>Polypedilum</taxon>
        <taxon>Polypedilum</taxon>
    </lineage>
</organism>
<keyword evidence="2" id="KW-1185">Reference proteome</keyword>
<proteinExistence type="predicted"/>
<reference evidence="1" key="1">
    <citation type="submission" date="2021-03" db="EMBL/GenBank/DDBJ databases">
        <title>Chromosome level genome of the anhydrobiotic midge Polypedilum vanderplanki.</title>
        <authorList>
            <person name="Yoshida Y."/>
            <person name="Kikawada T."/>
            <person name="Gusev O."/>
        </authorList>
    </citation>
    <scope>NUCLEOTIDE SEQUENCE</scope>
    <source>
        <strain evidence="1">NIAS01</strain>
        <tissue evidence="1">Whole body or cell culture</tissue>
    </source>
</reference>
<dbReference type="EMBL" id="JADBJN010000004">
    <property type="protein sequence ID" value="KAG5667122.1"/>
    <property type="molecule type" value="Genomic_DNA"/>
</dbReference>
<sequence>MNPFLEKINENRTIIVLKPSEFDESLYYVYMYLRQKYSRTARMITFYFNFNDFAYSKLFEEMHSQTESDFLDQLFKLTGAESEFERFLFERNYKSGGIFWIMDNVEYLQAGPTLNQEIIQSVLLKFIKEIRFNSLGLQIEKNWQFVVSNLANVMNRVDELQSPVYSVEKREGPVDYDMMIAMREIGSNRNIIISIKKFPI</sequence>